<organism evidence="1">
    <name type="scientific">Cacopsylla melanoneura</name>
    <dbReference type="NCBI Taxonomy" id="428564"/>
    <lineage>
        <taxon>Eukaryota</taxon>
        <taxon>Metazoa</taxon>
        <taxon>Ecdysozoa</taxon>
        <taxon>Arthropoda</taxon>
        <taxon>Hexapoda</taxon>
        <taxon>Insecta</taxon>
        <taxon>Pterygota</taxon>
        <taxon>Neoptera</taxon>
        <taxon>Paraneoptera</taxon>
        <taxon>Hemiptera</taxon>
        <taxon>Sternorrhyncha</taxon>
        <taxon>Psylloidea</taxon>
        <taxon>Psyllidae</taxon>
        <taxon>Psyllinae</taxon>
        <taxon>Cacopsylla</taxon>
    </lineage>
</organism>
<sequence length="145" mass="16572">MRSVCKSVNTIIRLRCTLATHMRLNMSGHPRSPTWMRLHMIERLRDIILGNKLATTVRVIAVSLRSSWNTSVLEQEGHLVMTIQRVLPTSIQYTRLVKGEILPLTTYPIIVTLVDIIPATHLCIVVTITMTLQTKPQHQERNRAL</sequence>
<dbReference type="EMBL" id="HBUF01510370">
    <property type="protein sequence ID" value="CAG6746548.1"/>
    <property type="molecule type" value="Transcribed_RNA"/>
</dbReference>
<dbReference type="EMBL" id="HBUF01510373">
    <property type="protein sequence ID" value="CAG6746560.1"/>
    <property type="molecule type" value="Transcribed_RNA"/>
</dbReference>
<protein>
    <submittedName>
        <fullName evidence="1">Uncharacterized protein</fullName>
    </submittedName>
</protein>
<evidence type="ECO:0000313" key="1">
    <source>
        <dbReference type="EMBL" id="CAG6746560.1"/>
    </source>
</evidence>
<proteinExistence type="predicted"/>
<name>A0A8D8ZGK5_9HEMI</name>
<dbReference type="EMBL" id="HBUF01510372">
    <property type="protein sequence ID" value="CAG6746556.1"/>
    <property type="molecule type" value="Transcribed_RNA"/>
</dbReference>
<reference evidence="1" key="1">
    <citation type="submission" date="2021-05" db="EMBL/GenBank/DDBJ databases">
        <authorList>
            <person name="Alioto T."/>
            <person name="Alioto T."/>
            <person name="Gomez Garrido J."/>
        </authorList>
    </citation>
    <scope>NUCLEOTIDE SEQUENCE</scope>
</reference>
<dbReference type="EMBL" id="HBUF01184172">
    <property type="protein sequence ID" value="CAG6656150.1"/>
    <property type="molecule type" value="Transcribed_RNA"/>
</dbReference>
<dbReference type="AlphaFoldDB" id="A0A8D8ZGK5"/>
<dbReference type="EMBL" id="HBUF01510374">
    <property type="protein sequence ID" value="CAG6746564.1"/>
    <property type="molecule type" value="Transcribed_RNA"/>
</dbReference>
<accession>A0A8D8ZGK5</accession>
<dbReference type="EMBL" id="HBUF01510371">
    <property type="protein sequence ID" value="CAG6746552.1"/>
    <property type="molecule type" value="Transcribed_RNA"/>
</dbReference>